<dbReference type="PANTHER" id="PTHR35004:SF6">
    <property type="entry name" value="TRANSPOSASE"/>
    <property type="match status" value="1"/>
</dbReference>
<dbReference type="AlphaFoldDB" id="A0A3A9A1V0"/>
<dbReference type="InterPro" id="IPR001584">
    <property type="entry name" value="Integrase_cat-core"/>
</dbReference>
<reference evidence="2 3" key="1">
    <citation type="submission" date="2018-09" db="EMBL/GenBank/DDBJ databases">
        <title>Murine metabolic-syndrome-specific gut microbial biobank.</title>
        <authorList>
            <person name="Liu C."/>
        </authorList>
    </citation>
    <scope>NUCLEOTIDE SEQUENCE [LARGE SCALE GENOMIC DNA]</scope>
    <source>
        <strain evidence="2 3">0.1xD8-82</strain>
    </source>
</reference>
<dbReference type="GO" id="GO:0015074">
    <property type="term" value="P:DNA integration"/>
    <property type="evidence" value="ECO:0007669"/>
    <property type="project" value="InterPro"/>
</dbReference>
<feature type="domain" description="Integrase catalytic" evidence="1">
    <location>
        <begin position="206"/>
        <end position="384"/>
    </location>
</feature>
<dbReference type="InterPro" id="IPR012337">
    <property type="entry name" value="RNaseH-like_sf"/>
</dbReference>
<evidence type="ECO:0000313" key="3">
    <source>
        <dbReference type="Proteomes" id="UP000280696"/>
    </source>
</evidence>
<sequence>MTISSCPPRSDLTSLNCLPAHTVVHLPLPIPITVPMSAILSLTWTAASATVWYPSLSLPDTLTVSCPLHTVLPCIQEAICMNEKQHNNDIATAALRLSMVPRIAAKPLKLPDGREVLYAPGTFTSWESVYRKGGFDALIPKQRADKGHSRRLDADVIAAVYELRERFPKLSAAGIREKMISDGLIGASDVSVSTFQRFIKKNNLKGAAAPGLKDRRAFEEEFATGMYQADTLHGPYLNENGRLRRTYCIMILDDKSRLITGGRYFYQDNSLNFQKVLKDAATYGIPQKLYVDNGSPYKNVQLSLICGQLGCVLIHTPVRDGASKGKVKRNFRTFRSRFLNALNPSRIAGIDELNSLLADYIRRHNTSVHSPIGMTPYTRYMEDLSHVRMPVSPQWLDAGFLHRVMLMYGKEASNRKQEIDRQHHTIPN</sequence>
<gene>
    <name evidence="2" type="ORF">D7V94_23045</name>
</gene>
<name>A0A3A9A1V0_9FIRM</name>
<dbReference type="PANTHER" id="PTHR35004">
    <property type="entry name" value="TRANSPOSASE RV3428C-RELATED"/>
    <property type="match status" value="1"/>
</dbReference>
<dbReference type="SUPFAM" id="SSF53098">
    <property type="entry name" value="Ribonuclease H-like"/>
    <property type="match status" value="1"/>
</dbReference>
<dbReference type="SUPFAM" id="SSF46689">
    <property type="entry name" value="Homeodomain-like"/>
    <property type="match status" value="1"/>
</dbReference>
<protein>
    <recommendedName>
        <fullName evidence="1">Integrase catalytic domain-containing protein</fullName>
    </recommendedName>
</protein>
<evidence type="ECO:0000259" key="1">
    <source>
        <dbReference type="PROSITE" id="PS50994"/>
    </source>
</evidence>
<dbReference type="Proteomes" id="UP000280696">
    <property type="component" value="Unassembled WGS sequence"/>
</dbReference>
<dbReference type="InterPro" id="IPR009057">
    <property type="entry name" value="Homeodomain-like_sf"/>
</dbReference>
<dbReference type="InterPro" id="IPR036397">
    <property type="entry name" value="RNaseH_sf"/>
</dbReference>
<proteinExistence type="predicted"/>
<organism evidence="2 3">
    <name type="scientific">Parablautia intestinalis</name>
    <dbReference type="NCBI Taxonomy" id="2320100"/>
    <lineage>
        <taxon>Bacteria</taxon>
        <taxon>Bacillati</taxon>
        <taxon>Bacillota</taxon>
        <taxon>Clostridia</taxon>
        <taxon>Lachnospirales</taxon>
        <taxon>Lachnospiraceae</taxon>
        <taxon>Parablautia</taxon>
    </lineage>
</organism>
<dbReference type="GO" id="GO:0003676">
    <property type="term" value="F:nucleic acid binding"/>
    <property type="evidence" value="ECO:0007669"/>
    <property type="project" value="InterPro"/>
</dbReference>
<evidence type="ECO:0000313" key="2">
    <source>
        <dbReference type="EMBL" id="RKI85378.1"/>
    </source>
</evidence>
<dbReference type="Pfam" id="PF00665">
    <property type="entry name" value="rve"/>
    <property type="match status" value="1"/>
</dbReference>
<keyword evidence="3" id="KW-1185">Reference proteome</keyword>
<dbReference type="PROSITE" id="PS50994">
    <property type="entry name" value="INTEGRASE"/>
    <property type="match status" value="1"/>
</dbReference>
<dbReference type="Gene3D" id="3.30.420.10">
    <property type="entry name" value="Ribonuclease H-like superfamily/Ribonuclease H"/>
    <property type="match status" value="1"/>
</dbReference>
<accession>A0A3A9A1V0</accession>
<dbReference type="EMBL" id="RAYQ01000090">
    <property type="protein sequence ID" value="RKI85378.1"/>
    <property type="molecule type" value="Genomic_DNA"/>
</dbReference>
<comment type="caution">
    <text evidence="2">The sequence shown here is derived from an EMBL/GenBank/DDBJ whole genome shotgun (WGS) entry which is preliminary data.</text>
</comment>